<dbReference type="EMBL" id="SGPK01001605">
    <property type="protein sequence ID" value="THG92676.1"/>
    <property type="molecule type" value="Genomic_DNA"/>
</dbReference>
<name>A0A4S4K4L4_9AGAM</name>
<dbReference type="OrthoDB" id="411372at2759"/>
<dbReference type="InterPro" id="IPR052604">
    <property type="entry name" value="Mito_Tim_assembly_helper"/>
</dbReference>
<dbReference type="PANTHER" id="PTHR28082:SF2">
    <property type="entry name" value="CHY-TYPE DOMAIN-CONTAINING PROTEIN"/>
    <property type="match status" value="1"/>
</dbReference>
<comment type="caution">
    <text evidence="2">The sequence shown here is derived from an EMBL/GenBank/DDBJ whole genome shotgun (WGS) entry which is preliminary data.</text>
</comment>
<keyword evidence="3" id="KW-1185">Reference proteome</keyword>
<feature type="compositionally biased region" description="Acidic residues" evidence="1">
    <location>
        <begin position="75"/>
        <end position="85"/>
    </location>
</feature>
<gene>
    <name evidence="2" type="ORF">EW145_g8628</name>
</gene>
<organism evidence="2 3">
    <name type="scientific">Phellinidium pouzarii</name>
    <dbReference type="NCBI Taxonomy" id="167371"/>
    <lineage>
        <taxon>Eukaryota</taxon>
        <taxon>Fungi</taxon>
        <taxon>Dikarya</taxon>
        <taxon>Basidiomycota</taxon>
        <taxon>Agaricomycotina</taxon>
        <taxon>Agaricomycetes</taxon>
        <taxon>Hymenochaetales</taxon>
        <taxon>Hymenochaetaceae</taxon>
        <taxon>Phellinidium</taxon>
    </lineage>
</organism>
<feature type="region of interest" description="Disordered" evidence="1">
    <location>
        <begin position="66"/>
        <end position="85"/>
    </location>
</feature>
<reference evidence="2 3" key="1">
    <citation type="submission" date="2019-02" db="EMBL/GenBank/DDBJ databases">
        <title>Genome sequencing of the rare red list fungi Phellinidium pouzarii.</title>
        <authorList>
            <person name="Buettner E."/>
            <person name="Kellner H."/>
        </authorList>
    </citation>
    <scope>NUCLEOTIDE SEQUENCE [LARGE SCALE GENOMIC DNA]</scope>
    <source>
        <strain evidence="2 3">DSM 108285</strain>
    </source>
</reference>
<sequence length="85" mass="9919">MTFMCKQCRRAFRKDVAEYEESDEFCPHCDNHYAVAVIEAKTPQPVLTVQTDDVRVDARMLKDERAPPHTRQTMTDEELAELMND</sequence>
<evidence type="ECO:0000256" key="1">
    <source>
        <dbReference type="SAM" id="MobiDB-lite"/>
    </source>
</evidence>
<evidence type="ECO:0000313" key="3">
    <source>
        <dbReference type="Proteomes" id="UP000308199"/>
    </source>
</evidence>
<evidence type="ECO:0000313" key="2">
    <source>
        <dbReference type="EMBL" id="THG92676.1"/>
    </source>
</evidence>
<evidence type="ECO:0008006" key="4">
    <source>
        <dbReference type="Google" id="ProtNLM"/>
    </source>
</evidence>
<protein>
    <recommendedName>
        <fullName evidence="4">Zinc finger protein</fullName>
    </recommendedName>
</protein>
<dbReference type="GO" id="GO:0045041">
    <property type="term" value="P:protein import into mitochondrial intermembrane space"/>
    <property type="evidence" value="ECO:0007669"/>
    <property type="project" value="TreeGrafter"/>
</dbReference>
<accession>A0A4S4K4L4</accession>
<dbReference type="GO" id="GO:0005758">
    <property type="term" value="C:mitochondrial intermembrane space"/>
    <property type="evidence" value="ECO:0007669"/>
    <property type="project" value="TreeGrafter"/>
</dbReference>
<dbReference type="GO" id="GO:0008270">
    <property type="term" value="F:zinc ion binding"/>
    <property type="evidence" value="ECO:0007669"/>
    <property type="project" value="TreeGrafter"/>
</dbReference>
<dbReference type="Proteomes" id="UP000308199">
    <property type="component" value="Unassembled WGS sequence"/>
</dbReference>
<dbReference type="AlphaFoldDB" id="A0A4S4K4L4"/>
<proteinExistence type="predicted"/>
<dbReference type="PANTHER" id="PTHR28082">
    <property type="entry name" value="ZINC FINGER PROTEIN"/>
    <property type="match status" value="1"/>
</dbReference>